<evidence type="ECO:0000313" key="2">
    <source>
        <dbReference type="Proteomes" id="UP000186004"/>
    </source>
</evidence>
<dbReference type="AlphaFoldDB" id="A0A1N7F9T6"/>
<sequence length="46" mass="4970">MPAWLRQETTGAVGGSGRPLQTAIEVIPQAANEVITNICGMPDYRR</sequence>
<organism evidence="1 2">
    <name type="scientific">Micromonospora avicenniae</name>
    <dbReference type="NCBI Taxonomy" id="1198245"/>
    <lineage>
        <taxon>Bacteria</taxon>
        <taxon>Bacillati</taxon>
        <taxon>Actinomycetota</taxon>
        <taxon>Actinomycetes</taxon>
        <taxon>Micromonosporales</taxon>
        <taxon>Micromonosporaceae</taxon>
        <taxon>Micromonospora</taxon>
    </lineage>
</organism>
<protein>
    <submittedName>
        <fullName evidence="1">Uncharacterized protein</fullName>
    </submittedName>
</protein>
<name>A0A1N7F9T6_9ACTN</name>
<evidence type="ECO:0000313" key="1">
    <source>
        <dbReference type="EMBL" id="SIR97064.1"/>
    </source>
</evidence>
<proteinExistence type="predicted"/>
<gene>
    <name evidence="1" type="ORF">SAMN05444858_13227</name>
</gene>
<dbReference type="EMBL" id="FTNF01000032">
    <property type="protein sequence ID" value="SIR97064.1"/>
    <property type="molecule type" value="Genomic_DNA"/>
</dbReference>
<accession>A0A1N7F9T6</accession>
<reference evidence="1 2" key="1">
    <citation type="submission" date="2017-01" db="EMBL/GenBank/DDBJ databases">
        <authorList>
            <person name="Mah S.A."/>
            <person name="Swanson W.J."/>
            <person name="Moy G.W."/>
            <person name="Vacquier V.D."/>
        </authorList>
    </citation>
    <scope>NUCLEOTIDE SEQUENCE [LARGE SCALE GENOMIC DNA]</scope>
    <source>
        <strain evidence="1 2">DSM 45758</strain>
    </source>
</reference>
<keyword evidence="2" id="KW-1185">Reference proteome</keyword>
<dbReference type="Proteomes" id="UP000186004">
    <property type="component" value="Unassembled WGS sequence"/>
</dbReference>